<evidence type="ECO:0000313" key="2">
    <source>
        <dbReference type="Proteomes" id="UP001321475"/>
    </source>
</evidence>
<reference evidence="2" key="1">
    <citation type="journal article" date="2019" name="Int. J. Syst. Evol. Microbiol.">
        <title>The Global Catalogue of Microorganisms (GCM) 10K type strain sequencing project: providing services to taxonomists for standard genome sequencing and annotation.</title>
        <authorList>
            <consortium name="The Broad Institute Genomics Platform"/>
            <consortium name="The Broad Institute Genome Sequencing Center for Infectious Disease"/>
            <person name="Wu L."/>
            <person name="Ma J."/>
        </authorList>
    </citation>
    <scope>NUCLEOTIDE SEQUENCE [LARGE SCALE GENOMIC DNA]</scope>
    <source>
        <strain evidence="2">NBRC 108565</strain>
    </source>
</reference>
<evidence type="ECO:0000313" key="1">
    <source>
        <dbReference type="EMBL" id="BDZ41244.1"/>
    </source>
</evidence>
<accession>A0ABM8FZJ4</accession>
<proteinExistence type="predicted"/>
<sequence>MRTASYPSPTFPGPPSVDLDVLDGWEPVTGLGPAITLERTGLPGATTPKVEVVITRMRDWESLDDASMKIAGALEKLSGYEELARDAEPVAGHAGFRLEAVVRNPTDRARYVQAIRYALVDRGETRDLVQIMGSCTGAQRDAVLDEIRAIQDSVRIAV</sequence>
<organism evidence="1 2">
    <name type="scientific">Paraoerskovia sediminicola</name>
    <dbReference type="NCBI Taxonomy" id="1138587"/>
    <lineage>
        <taxon>Bacteria</taxon>
        <taxon>Bacillati</taxon>
        <taxon>Actinomycetota</taxon>
        <taxon>Actinomycetes</taxon>
        <taxon>Micrococcales</taxon>
        <taxon>Cellulomonadaceae</taxon>
        <taxon>Paraoerskovia</taxon>
    </lineage>
</organism>
<name>A0ABM8FZJ4_9CELL</name>
<dbReference type="Gene3D" id="3.40.1000.10">
    <property type="entry name" value="Mog1/PsbP, alpha/beta/alpha sandwich"/>
    <property type="match status" value="1"/>
</dbReference>
<protein>
    <recommendedName>
        <fullName evidence="3">Lipoprotein LpqN</fullName>
    </recommendedName>
</protein>
<dbReference type="EMBL" id="AP027729">
    <property type="protein sequence ID" value="BDZ41244.1"/>
    <property type="molecule type" value="Genomic_DNA"/>
</dbReference>
<evidence type="ECO:0008006" key="3">
    <source>
        <dbReference type="Google" id="ProtNLM"/>
    </source>
</evidence>
<gene>
    <name evidence="1" type="ORF">GCM10025865_05430</name>
</gene>
<dbReference type="RefSeq" id="WP_286218446.1">
    <property type="nucleotide sequence ID" value="NZ_AP027729.1"/>
</dbReference>
<dbReference type="Proteomes" id="UP001321475">
    <property type="component" value="Chromosome"/>
</dbReference>
<keyword evidence="2" id="KW-1185">Reference proteome</keyword>